<dbReference type="GO" id="GO:0008758">
    <property type="term" value="F:UDP-2,3-diacylglucosamine hydrolase activity"/>
    <property type="evidence" value="ECO:0007669"/>
    <property type="project" value="TreeGrafter"/>
</dbReference>
<dbReference type="GO" id="GO:0046872">
    <property type="term" value="F:metal ion binding"/>
    <property type="evidence" value="ECO:0007669"/>
    <property type="project" value="UniProtKB-KW"/>
</dbReference>
<dbReference type="InterPro" id="IPR014755">
    <property type="entry name" value="Cu-Rt/internalin_Ig-like"/>
</dbReference>
<dbReference type="Proteomes" id="UP000232806">
    <property type="component" value="Chromosome"/>
</dbReference>
<evidence type="ECO:0000313" key="9">
    <source>
        <dbReference type="EMBL" id="AUB56665.1"/>
    </source>
</evidence>
<evidence type="ECO:0000256" key="4">
    <source>
        <dbReference type="ARBA" id="ARBA00022729"/>
    </source>
</evidence>
<dbReference type="InterPro" id="IPR029052">
    <property type="entry name" value="Metallo-depent_PP-like"/>
</dbReference>
<dbReference type="AlphaFoldDB" id="A0A2H4VEY9"/>
<organism evidence="9 10">
    <name type="scientific">Methanobacterium subterraneum</name>
    <dbReference type="NCBI Taxonomy" id="59277"/>
    <lineage>
        <taxon>Archaea</taxon>
        <taxon>Methanobacteriati</taxon>
        <taxon>Methanobacteriota</taxon>
        <taxon>Methanomada group</taxon>
        <taxon>Methanobacteria</taxon>
        <taxon>Methanobacteriales</taxon>
        <taxon>Methanobacteriaceae</taxon>
        <taxon>Methanobacterium</taxon>
    </lineage>
</organism>
<dbReference type="Gene3D" id="3.60.21.10">
    <property type="match status" value="1"/>
</dbReference>
<dbReference type="SUPFAM" id="SSF56300">
    <property type="entry name" value="Metallo-dependent phosphatases"/>
    <property type="match status" value="1"/>
</dbReference>
<accession>A0A2H4VEY9</accession>
<keyword evidence="5" id="KW-0472">Membrane</keyword>
<dbReference type="GO" id="GO:0016020">
    <property type="term" value="C:membrane"/>
    <property type="evidence" value="ECO:0007669"/>
    <property type="project" value="GOC"/>
</dbReference>
<reference evidence="9 10" key="1">
    <citation type="submission" date="2016-10" db="EMBL/GenBank/DDBJ databases">
        <title>Comparative genomics between deep and shallow subseafloor isolates.</title>
        <authorList>
            <person name="Ishii S."/>
            <person name="Miller J.R."/>
            <person name="Sutton G."/>
            <person name="Suzuki S."/>
            <person name="Methe B."/>
            <person name="Inagaki F."/>
            <person name="Imachi H."/>
        </authorList>
    </citation>
    <scope>NUCLEOTIDE SEQUENCE [LARGE SCALE GENOMIC DNA]</scope>
    <source>
        <strain evidence="9 10">MO-MB1</strain>
    </source>
</reference>
<evidence type="ECO:0000256" key="3">
    <source>
        <dbReference type="ARBA" id="ARBA00022723"/>
    </source>
</evidence>
<dbReference type="RefSeq" id="WP_100906644.1">
    <property type="nucleotide sequence ID" value="NZ_CP017766.1"/>
</dbReference>
<proteinExistence type="predicted"/>
<keyword evidence="6" id="KW-0464">Manganese</keyword>
<evidence type="ECO:0000313" key="10">
    <source>
        <dbReference type="Proteomes" id="UP000232806"/>
    </source>
</evidence>
<keyword evidence="1" id="KW-1003">Cell membrane</keyword>
<dbReference type="GO" id="GO:0009245">
    <property type="term" value="P:lipid A biosynthetic process"/>
    <property type="evidence" value="ECO:0007669"/>
    <property type="project" value="TreeGrafter"/>
</dbReference>
<keyword evidence="4" id="KW-0732">Signal</keyword>
<dbReference type="Pfam" id="PF13205">
    <property type="entry name" value="Big_5"/>
    <property type="match status" value="1"/>
</dbReference>
<dbReference type="Pfam" id="PF00149">
    <property type="entry name" value="Metallophos"/>
    <property type="match status" value="1"/>
</dbReference>
<evidence type="ECO:0000256" key="6">
    <source>
        <dbReference type="ARBA" id="ARBA00023211"/>
    </source>
</evidence>
<keyword evidence="2" id="KW-0997">Cell inner membrane</keyword>
<dbReference type="GeneID" id="35122349"/>
<evidence type="ECO:0000256" key="2">
    <source>
        <dbReference type="ARBA" id="ARBA00022519"/>
    </source>
</evidence>
<name>A0A2H4VEY9_9EURY</name>
<gene>
    <name evidence="9" type="ORF">BK007_12055</name>
</gene>
<evidence type="ECO:0000259" key="8">
    <source>
        <dbReference type="Pfam" id="PF13205"/>
    </source>
</evidence>
<evidence type="ECO:0000259" key="7">
    <source>
        <dbReference type="Pfam" id="PF00149"/>
    </source>
</evidence>
<evidence type="ECO:0000256" key="5">
    <source>
        <dbReference type="ARBA" id="ARBA00023136"/>
    </source>
</evidence>
<protein>
    <submittedName>
        <fullName evidence="9">Metallophosphoesterase</fullName>
    </submittedName>
</protein>
<dbReference type="PANTHER" id="PTHR34990">
    <property type="entry name" value="UDP-2,3-DIACYLGLUCOSAMINE HYDROLASE-RELATED"/>
    <property type="match status" value="1"/>
</dbReference>
<dbReference type="OrthoDB" id="67940at2157"/>
<sequence length="531" mass="59906">MNSEKIVKTLSMKTDIPFSEKKEDPSVIDPEGRITLQFSEDVDMSTVPDGIKLYRIKPDGNKQDVDVKINVDNNSPSVLYINKSESISEGEEYKLSVTSKVKSMNGTSLKEEFTSFFAVDYSFNLELEGISDLNSERTLIICISDLHLGANDSYAELTQNRVALVNFLEQVKDSPNVKELVIAGDLIDEWFIPMHLDTFNGKTQLDFTKAVASNNKPVMDAFNNIIKEGKVKVTYVPGNHDLLINSEDIQSILPGISEARDVRGLGAYVPLDLPELIIEHGHRYNFYCAPDYSNQSLSQTDTILPPGYFFTRVATSSVVQGRPQIEVAFPPVNKNELGEIQFLYFLYWNVWKGLITDFPIKEGLDAKVINTQIDGFTEFYAINDVLPYQNSEDGYIDVNLYKGIIETWDERQNKNLVPVKIPTNEAVLKGAFASHLDDQSSLQFFNNPDSDKKIVIFGHSHEARVITSFNENQEKQVYVNSGTWIDKNKCTMTFVVIIPPKSEDSTLTYVNLYQYTPSGNIKKLKSEALQI</sequence>
<dbReference type="InterPro" id="IPR043461">
    <property type="entry name" value="LpxH-like"/>
</dbReference>
<dbReference type="InterPro" id="IPR032812">
    <property type="entry name" value="SbsA_Ig"/>
</dbReference>
<dbReference type="Gene3D" id="2.60.40.1220">
    <property type="match status" value="1"/>
</dbReference>
<feature type="domain" description="Calcineurin-like phosphoesterase" evidence="7">
    <location>
        <begin position="140"/>
        <end position="284"/>
    </location>
</feature>
<dbReference type="EMBL" id="CP017766">
    <property type="protein sequence ID" value="AUB56665.1"/>
    <property type="molecule type" value="Genomic_DNA"/>
</dbReference>
<dbReference type="InterPro" id="IPR004843">
    <property type="entry name" value="Calcineurin-like_PHP"/>
</dbReference>
<keyword evidence="3" id="KW-0479">Metal-binding</keyword>
<feature type="domain" description="SbsA Ig-like" evidence="8">
    <location>
        <begin position="30"/>
        <end position="117"/>
    </location>
</feature>
<evidence type="ECO:0000256" key="1">
    <source>
        <dbReference type="ARBA" id="ARBA00022475"/>
    </source>
</evidence>